<evidence type="ECO:0000313" key="4">
    <source>
        <dbReference type="EMBL" id="MBW0145405.1"/>
    </source>
</evidence>
<feature type="region of interest" description="Disordered" evidence="2">
    <location>
        <begin position="21"/>
        <end position="40"/>
    </location>
</feature>
<keyword evidence="1" id="KW-0472">Membrane</keyword>
<dbReference type="InterPro" id="IPR050330">
    <property type="entry name" value="Bact_OuterMem_StrucFunc"/>
</dbReference>
<feature type="region of interest" description="Disordered" evidence="2">
    <location>
        <begin position="174"/>
        <end position="196"/>
    </location>
</feature>
<feature type="domain" description="OmpA-like" evidence="3">
    <location>
        <begin position="56"/>
        <end position="179"/>
    </location>
</feature>
<protein>
    <submittedName>
        <fullName evidence="4">OmpA family protein</fullName>
    </submittedName>
</protein>
<dbReference type="PANTHER" id="PTHR30329">
    <property type="entry name" value="STATOR ELEMENT OF FLAGELLAR MOTOR COMPLEX"/>
    <property type="match status" value="1"/>
</dbReference>
<evidence type="ECO:0000256" key="2">
    <source>
        <dbReference type="SAM" id="MobiDB-lite"/>
    </source>
</evidence>
<name>A0ABS6V758_9SPHN</name>
<dbReference type="CDD" id="cd07185">
    <property type="entry name" value="OmpA_C-like"/>
    <property type="match status" value="1"/>
</dbReference>
<evidence type="ECO:0000259" key="3">
    <source>
        <dbReference type="PROSITE" id="PS51123"/>
    </source>
</evidence>
<dbReference type="PANTHER" id="PTHR30329:SF21">
    <property type="entry name" value="LIPOPROTEIN YIAD-RELATED"/>
    <property type="match status" value="1"/>
</dbReference>
<reference evidence="4 5" key="1">
    <citation type="submission" date="2021-07" db="EMBL/GenBank/DDBJ databases">
        <title>The draft genome sequence of Sphingomicrobium sp. B8.</title>
        <authorList>
            <person name="Mu L."/>
        </authorList>
    </citation>
    <scope>NUCLEOTIDE SEQUENCE [LARGE SCALE GENOMIC DNA]</scope>
    <source>
        <strain evidence="4 5">B8</strain>
    </source>
</reference>
<proteinExistence type="predicted"/>
<sequence>MSRAYLTPLVLALALAACGDRDTAEEPTPTIGEPGETEEPVSIIRDDVRAEAGADLVEEEGPIRAIIGFPDGGSNLDDDAVAALEALLDPEWVRGEQTVYLWGHSDTVGSDAANFRAGEARALAVANFLEERGVDRERFEIVSLGEGNPAQPNYLPDGSDNVEGQRANRRVVIQVGDLPEPAGPDAAPVDGSEPTP</sequence>
<dbReference type="Proteomes" id="UP000698028">
    <property type="component" value="Unassembled WGS sequence"/>
</dbReference>
<evidence type="ECO:0000256" key="1">
    <source>
        <dbReference type="PROSITE-ProRule" id="PRU00473"/>
    </source>
</evidence>
<dbReference type="RefSeq" id="WP_218633311.1">
    <property type="nucleotide sequence ID" value="NZ_JAHVAH010000001.1"/>
</dbReference>
<dbReference type="PROSITE" id="PS51123">
    <property type="entry name" value="OMPA_2"/>
    <property type="match status" value="1"/>
</dbReference>
<accession>A0ABS6V758</accession>
<dbReference type="Pfam" id="PF00691">
    <property type="entry name" value="OmpA"/>
    <property type="match status" value="1"/>
</dbReference>
<dbReference type="EMBL" id="JAHVAH010000001">
    <property type="protein sequence ID" value="MBW0145405.1"/>
    <property type="molecule type" value="Genomic_DNA"/>
</dbReference>
<organism evidence="4 5">
    <name type="scientific">Sphingomicrobium clamense</name>
    <dbReference type="NCBI Taxonomy" id="2851013"/>
    <lineage>
        <taxon>Bacteria</taxon>
        <taxon>Pseudomonadati</taxon>
        <taxon>Pseudomonadota</taxon>
        <taxon>Alphaproteobacteria</taxon>
        <taxon>Sphingomonadales</taxon>
        <taxon>Sphingomonadaceae</taxon>
        <taxon>Sphingomicrobium</taxon>
    </lineage>
</organism>
<keyword evidence="5" id="KW-1185">Reference proteome</keyword>
<comment type="caution">
    <text evidence="4">The sequence shown here is derived from an EMBL/GenBank/DDBJ whole genome shotgun (WGS) entry which is preliminary data.</text>
</comment>
<evidence type="ECO:0000313" key="5">
    <source>
        <dbReference type="Proteomes" id="UP000698028"/>
    </source>
</evidence>
<dbReference type="InterPro" id="IPR006665">
    <property type="entry name" value="OmpA-like"/>
</dbReference>
<dbReference type="PROSITE" id="PS51257">
    <property type="entry name" value="PROKAR_LIPOPROTEIN"/>
    <property type="match status" value="1"/>
</dbReference>
<gene>
    <name evidence="4" type="ORF">KTQ36_08875</name>
</gene>